<dbReference type="OrthoDB" id="10339020at2759"/>
<feature type="signal peptide" evidence="1">
    <location>
        <begin position="1"/>
        <end position="18"/>
    </location>
</feature>
<evidence type="ECO:0000313" key="2">
    <source>
        <dbReference type="EMBL" id="EGG12530.1"/>
    </source>
</evidence>
<organism evidence="3">
    <name type="scientific">Melampsora larici-populina (strain 98AG31 / pathotype 3-4-7)</name>
    <name type="common">Poplar leaf rust fungus</name>
    <dbReference type="NCBI Taxonomy" id="747676"/>
    <lineage>
        <taxon>Eukaryota</taxon>
        <taxon>Fungi</taxon>
        <taxon>Dikarya</taxon>
        <taxon>Basidiomycota</taxon>
        <taxon>Pucciniomycotina</taxon>
        <taxon>Pucciniomycetes</taxon>
        <taxon>Pucciniales</taxon>
        <taxon>Melampsoraceae</taxon>
        <taxon>Melampsora</taxon>
    </lineage>
</organism>
<reference evidence="3" key="1">
    <citation type="journal article" date="2011" name="Proc. Natl. Acad. Sci. U.S.A.">
        <title>Obligate biotrophy features unraveled by the genomic analysis of rust fungi.</title>
        <authorList>
            <person name="Duplessis S."/>
            <person name="Cuomo C.A."/>
            <person name="Lin Y.-C."/>
            <person name="Aerts A."/>
            <person name="Tisserant E."/>
            <person name="Veneault-Fourrey C."/>
            <person name="Joly D.L."/>
            <person name="Hacquard S."/>
            <person name="Amselem J."/>
            <person name="Cantarel B.L."/>
            <person name="Chiu R."/>
            <person name="Coutinho P.M."/>
            <person name="Feau N."/>
            <person name="Field M."/>
            <person name="Frey P."/>
            <person name="Gelhaye E."/>
            <person name="Goldberg J."/>
            <person name="Grabherr M.G."/>
            <person name="Kodira C.D."/>
            <person name="Kohler A."/>
            <person name="Kuees U."/>
            <person name="Lindquist E.A."/>
            <person name="Lucas S.M."/>
            <person name="Mago R."/>
            <person name="Mauceli E."/>
            <person name="Morin E."/>
            <person name="Murat C."/>
            <person name="Pangilinan J.L."/>
            <person name="Park R."/>
            <person name="Pearson M."/>
            <person name="Quesneville H."/>
            <person name="Rouhier N."/>
            <person name="Sakthikumar S."/>
            <person name="Salamov A.A."/>
            <person name="Schmutz J."/>
            <person name="Selles B."/>
            <person name="Shapiro H."/>
            <person name="Tanguay P."/>
            <person name="Tuskan G.A."/>
            <person name="Henrissat B."/>
            <person name="Van de Peer Y."/>
            <person name="Rouze P."/>
            <person name="Ellis J.G."/>
            <person name="Dodds P.N."/>
            <person name="Schein J.E."/>
            <person name="Zhong S."/>
            <person name="Hamelin R.C."/>
            <person name="Grigoriev I.V."/>
            <person name="Szabo L.J."/>
            <person name="Martin F."/>
        </authorList>
    </citation>
    <scope>NUCLEOTIDE SEQUENCE [LARGE SCALE GENOMIC DNA]</scope>
    <source>
        <strain evidence="3">98AG31 / pathotype 3-4-7</strain>
    </source>
</reference>
<keyword evidence="3" id="KW-1185">Reference proteome</keyword>
<evidence type="ECO:0000313" key="3">
    <source>
        <dbReference type="Proteomes" id="UP000001072"/>
    </source>
</evidence>
<proteinExistence type="predicted"/>
<dbReference type="RefSeq" id="XP_007404905.1">
    <property type="nucleotide sequence ID" value="XM_007404843.1"/>
</dbReference>
<sequence length="177" mass="19910">MKFYILLTIILQISPRLGDINSVSVFHMSDSALDERSSFSPLQKRKTSRNVVECRPTDRAPFGGILQDCLVCAGQLSKHHLSCTMLKTCAVVIVEPTTGKPSKVEKMSVEELVYRLPQSLDSTCTVTPLLRFFNKTFTPTPDSQKSIGMLFFDKPLTSEKVQICDQETLRKFGYVKI</sequence>
<dbReference type="HOGENOM" id="CLU_1518190_0_0_1"/>
<dbReference type="Proteomes" id="UP000001072">
    <property type="component" value="Unassembled WGS sequence"/>
</dbReference>
<dbReference type="VEuPathDB" id="FungiDB:MELLADRAFT_76421"/>
<dbReference type="KEGG" id="mlr:MELLADRAFT_76421"/>
<dbReference type="AlphaFoldDB" id="F4R649"/>
<dbReference type="InParanoid" id="F4R649"/>
<name>F4R649_MELLP</name>
<keyword evidence="1" id="KW-0732">Signal</keyword>
<dbReference type="EMBL" id="GL883091">
    <property type="protein sequence ID" value="EGG12530.1"/>
    <property type="molecule type" value="Genomic_DNA"/>
</dbReference>
<feature type="chain" id="PRO_5003314838" evidence="1">
    <location>
        <begin position="19"/>
        <end position="177"/>
    </location>
</feature>
<protein>
    <submittedName>
        <fullName evidence="2">Secreted protein</fullName>
    </submittedName>
</protein>
<gene>
    <name evidence="2" type="ORF">MELLADRAFT_76421</name>
</gene>
<dbReference type="GeneID" id="18932785"/>
<accession>F4R649</accession>
<evidence type="ECO:0000256" key="1">
    <source>
        <dbReference type="SAM" id="SignalP"/>
    </source>
</evidence>